<feature type="domain" description="Dynein heavy chain AAA lid" evidence="2">
    <location>
        <begin position="140"/>
        <end position="295"/>
    </location>
</feature>
<dbReference type="GO" id="GO:0008569">
    <property type="term" value="F:minus-end-directed microtubule motor activity"/>
    <property type="evidence" value="ECO:0007669"/>
    <property type="project" value="InterPro"/>
</dbReference>
<dbReference type="GO" id="GO:0030286">
    <property type="term" value="C:dynein complex"/>
    <property type="evidence" value="ECO:0007669"/>
    <property type="project" value="InterPro"/>
</dbReference>
<dbReference type="GeneID" id="25732159"/>
<dbReference type="InterPro" id="IPR026983">
    <property type="entry name" value="DHC"/>
</dbReference>
<dbReference type="OrthoDB" id="10252139at2759"/>
<dbReference type="EMBL" id="KK104817">
    <property type="protein sequence ID" value="KIY93380.1"/>
    <property type="molecule type" value="Genomic_DNA"/>
</dbReference>
<dbReference type="InterPro" id="IPR041228">
    <property type="entry name" value="Dynein_C"/>
</dbReference>
<dbReference type="Proteomes" id="UP000054498">
    <property type="component" value="Unassembled WGS sequence"/>
</dbReference>
<dbReference type="FunFam" id="1.10.8.720:FF:000003">
    <property type="entry name" value="Cytoplasmic dynein heavy chain 2"/>
    <property type="match status" value="1"/>
</dbReference>
<dbReference type="Pfam" id="PF18199">
    <property type="entry name" value="Dynein_C"/>
    <property type="match status" value="1"/>
</dbReference>
<dbReference type="Gene3D" id="1.10.8.720">
    <property type="entry name" value="Region D6 of dynein motor"/>
    <property type="match status" value="1"/>
</dbReference>
<dbReference type="Gene3D" id="1.20.1270.280">
    <property type="match status" value="1"/>
</dbReference>
<dbReference type="PANTHER" id="PTHR45703:SF22">
    <property type="entry name" value="DYNEIN CYTOPLASMIC 2 HEAVY CHAIN 1"/>
    <property type="match status" value="1"/>
</dbReference>
<sequence length="666" mass="68382">MLLITTPGADPSIELSEVAAATVGRGALREVAMGQGQAEGALQLLQECAKSGGWLVLKNCHLVTPWLPTLEKAIHALAGRAARGFRLFLTAEAHPRFPPTLLEACAKVTFEAPPGVKQNLARTYVSWGPEWLAEGGPLRAQLAFLLAWFHAVVQERRSYVPQAWSKHYEFSAADLRTALDFVTRAADAARARGGGGADGGARGVPWRHLTGLLLDAVYGGRVDCAYDGKVLRAHLAAIFSPDVLPDASGRARRRLPGLPAQLPSGAAALRRQEWLSVVASLPERDDPALFGLPANIGRAAAAAQGAAALAALRRLGFGGGGGGSGSGRSTVDRVLWAGRLAPLLRLWEQLISAAPPAVRTAAAPAAAPAAVPHGQQQAAASAAAGAADAAAAADADGPLGTFVALERSHAAAVVGAIGASLAALQRALDGAGQITPAVQACAASLLSDAVPDAWDRLWEGPEAPADYCRGAVARAAAIEAVWVPRFLPGSAGGADGRGRDMGQQLVRQPLELRQLFRPGALLDALRQRAARLQGRSGSGGGGGGGGGGATALDELRLATAFDPRRLPAGAAAAALSGLMLQGARLDGERMAAVAQDDPLSQPLPVLYATWLPRGAPLPHPQHVAAPLYLSRERCGAVIAEVQLPVAGPEVAEAWALAGVALVLPEG</sequence>
<organism evidence="4 5">
    <name type="scientific">Monoraphidium neglectum</name>
    <dbReference type="NCBI Taxonomy" id="145388"/>
    <lineage>
        <taxon>Eukaryota</taxon>
        <taxon>Viridiplantae</taxon>
        <taxon>Chlorophyta</taxon>
        <taxon>core chlorophytes</taxon>
        <taxon>Chlorophyceae</taxon>
        <taxon>CS clade</taxon>
        <taxon>Sphaeropleales</taxon>
        <taxon>Selenastraceae</taxon>
        <taxon>Monoraphidium</taxon>
    </lineage>
</organism>
<dbReference type="KEGG" id="mng:MNEG_14582"/>
<name>A0A0D2MDU4_9CHLO</name>
<dbReference type="RefSeq" id="XP_013892400.1">
    <property type="nucleotide sequence ID" value="XM_014036946.1"/>
</dbReference>
<dbReference type="Pfam" id="PF03028">
    <property type="entry name" value="Dynein_heavy"/>
    <property type="match status" value="1"/>
</dbReference>
<gene>
    <name evidence="4" type="ORF">MNEG_14582</name>
</gene>
<evidence type="ECO:0000313" key="4">
    <source>
        <dbReference type="EMBL" id="KIY93380.1"/>
    </source>
</evidence>
<reference evidence="4 5" key="1">
    <citation type="journal article" date="2013" name="BMC Genomics">
        <title>Reconstruction of the lipid metabolism for the microalga Monoraphidium neglectum from its genome sequence reveals characteristics suitable for biofuel production.</title>
        <authorList>
            <person name="Bogen C."/>
            <person name="Al-Dilaimi A."/>
            <person name="Albersmeier A."/>
            <person name="Wichmann J."/>
            <person name="Grundmann M."/>
            <person name="Rupp O."/>
            <person name="Lauersen K.J."/>
            <person name="Blifernez-Klassen O."/>
            <person name="Kalinowski J."/>
            <person name="Goesmann A."/>
            <person name="Mussgnug J.H."/>
            <person name="Kruse O."/>
        </authorList>
    </citation>
    <scope>NUCLEOTIDE SEQUENCE [LARGE SCALE GENOMIC DNA]</scope>
    <source>
        <strain evidence="4 5">SAG 48.87</strain>
    </source>
</reference>
<dbReference type="GO" id="GO:0051959">
    <property type="term" value="F:dynein light intermediate chain binding"/>
    <property type="evidence" value="ECO:0007669"/>
    <property type="project" value="InterPro"/>
</dbReference>
<protein>
    <submittedName>
        <fullName evidence="4">Cytoplasmic dynein 2 heavy chain 1</fullName>
    </submittedName>
</protein>
<dbReference type="AlphaFoldDB" id="A0A0D2MDU4"/>
<dbReference type="InterPro" id="IPR042219">
    <property type="entry name" value="AAA_lid_11_sf"/>
</dbReference>
<evidence type="ECO:0000259" key="1">
    <source>
        <dbReference type="Pfam" id="PF03028"/>
    </source>
</evidence>
<dbReference type="PANTHER" id="PTHR45703">
    <property type="entry name" value="DYNEIN HEAVY CHAIN"/>
    <property type="match status" value="1"/>
</dbReference>
<dbReference type="STRING" id="145388.A0A0D2MDU4"/>
<dbReference type="InterPro" id="IPR041658">
    <property type="entry name" value="AAA_lid_11"/>
</dbReference>
<accession>A0A0D2MDU4</accession>
<dbReference type="Gene3D" id="3.40.50.300">
    <property type="entry name" value="P-loop containing nucleotide triphosphate hydrolases"/>
    <property type="match status" value="1"/>
</dbReference>
<feature type="domain" description="Dynein heavy chain C-terminal" evidence="3">
    <location>
        <begin position="383"/>
        <end position="663"/>
    </location>
</feature>
<dbReference type="Pfam" id="PF18198">
    <property type="entry name" value="AAA_lid_11"/>
    <property type="match status" value="1"/>
</dbReference>
<evidence type="ECO:0000313" key="5">
    <source>
        <dbReference type="Proteomes" id="UP000054498"/>
    </source>
</evidence>
<keyword evidence="5" id="KW-1185">Reference proteome</keyword>
<dbReference type="GO" id="GO:0045505">
    <property type="term" value="F:dynein intermediate chain binding"/>
    <property type="evidence" value="ECO:0007669"/>
    <property type="project" value="InterPro"/>
</dbReference>
<evidence type="ECO:0000259" key="2">
    <source>
        <dbReference type="Pfam" id="PF18198"/>
    </source>
</evidence>
<dbReference type="InterPro" id="IPR004273">
    <property type="entry name" value="Dynein_heavy_D6_P-loop"/>
</dbReference>
<dbReference type="GO" id="GO:0007018">
    <property type="term" value="P:microtubule-based movement"/>
    <property type="evidence" value="ECO:0007669"/>
    <property type="project" value="InterPro"/>
</dbReference>
<dbReference type="Gene3D" id="3.10.490.20">
    <property type="match status" value="1"/>
</dbReference>
<evidence type="ECO:0000259" key="3">
    <source>
        <dbReference type="Pfam" id="PF18199"/>
    </source>
</evidence>
<proteinExistence type="predicted"/>
<dbReference type="InterPro" id="IPR043160">
    <property type="entry name" value="Dynein_C_barrel"/>
</dbReference>
<feature type="domain" description="Dynein heavy chain region D6 P-loop" evidence="1">
    <location>
        <begin position="2"/>
        <end position="109"/>
    </location>
</feature>
<dbReference type="InterPro" id="IPR027417">
    <property type="entry name" value="P-loop_NTPase"/>
</dbReference>